<organism evidence="2 3">
    <name type="scientific">Lamprobacter modestohalophilus</name>
    <dbReference type="NCBI Taxonomy" id="1064514"/>
    <lineage>
        <taxon>Bacteria</taxon>
        <taxon>Pseudomonadati</taxon>
        <taxon>Pseudomonadota</taxon>
        <taxon>Gammaproteobacteria</taxon>
        <taxon>Chromatiales</taxon>
        <taxon>Chromatiaceae</taxon>
        <taxon>Lamprobacter</taxon>
    </lineage>
</organism>
<dbReference type="Proteomes" id="UP001138768">
    <property type="component" value="Unassembled WGS sequence"/>
</dbReference>
<gene>
    <name evidence="2" type="ORF">CKO42_16635</name>
</gene>
<reference evidence="2 3" key="1">
    <citation type="journal article" date="2020" name="Microorganisms">
        <title>Osmotic Adaptation and Compatible Solute Biosynthesis of Phototrophic Bacteria as Revealed from Genome Analyses.</title>
        <authorList>
            <person name="Imhoff J.F."/>
            <person name="Rahn T."/>
            <person name="Kunzel S."/>
            <person name="Keller A."/>
            <person name="Neulinger S.C."/>
        </authorList>
    </citation>
    <scope>NUCLEOTIDE SEQUENCE [LARGE SCALE GENOMIC DNA]</scope>
    <source>
        <strain evidence="2 3">DSM 25653</strain>
    </source>
</reference>
<evidence type="ECO:0000313" key="2">
    <source>
        <dbReference type="EMBL" id="MBK1620038.1"/>
    </source>
</evidence>
<dbReference type="EMBL" id="NRRY01000030">
    <property type="protein sequence ID" value="MBK1620038.1"/>
    <property type="molecule type" value="Genomic_DNA"/>
</dbReference>
<keyword evidence="3" id="KW-1185">Reference proteome</keyword>
<feature type="transmembrane region" description="Helical" evidence="1">
    <location>
        <begin position="148"/>
        <end position="171"/>
    </location>
</feature>
<dbReference type="RefSeq" id="WP_200246454.1">
    <property type="nucleotide sequence ID" value="NZ_NRRY01000030.1"/>
</dbReference>
<keyword evidence="1" id="KW-0472">Membrane</keyword>
<feature type="transmembrane region" description="Helical" evidence="1">
    <location>
        <begin position="177"/>
        <end position="196"/>
    </location>
</feature>
<sequence>MADWSSYALSDFLPFSLETYQRLGLLYNARFSAAVVAGLGIGLFALLLLWRPTPLRLRLVLAGLGLCWLWISWAYQLQTLAPLLWAGELFAIAFALQSGLLLASAVYSTPRLAHHREPRLKHHMEPRLTPHWVVRGLAAQSPAGQPRLGVWLGAGMLVFAVLLLPLIELAVGQPWQGLSFFGSAATPTAIGTLGLAAMLGPRLGLLLMPVPVLWCLVVSLLLLGLDDPLWALPALAVPVSLVAALLGRRTWEAPGR</sequence>
<evidence type="ECO:0000256" key="1">
    <source>
        <dbReference type="SAM" id="Phobius"/>
    </source>
</evidence>
<keyword evidence="1" id="KW-0812">Transmembrane</keyword>
<evidence type="ECO:0000313" key="3">
    <source>
        <dbReference type="Proteomes" id="UP001138768"/>
    </source>
</evidence>
<dbReference type="AlphaFoldDB" id="A0A9X1B518"/>
<accession>A0A9X1B518</accession>
<keyword evidence="1" id="KW-1133">Transmembrane helix</keyword>
<feature type="transmembrane region" description="Helical" evidence="1">
    <location>
        <begin position="229"/>
        <end position="247"/>
    </location>
</feature>
<proteinExistence type="predicted"/>
<name>A0A9X1B518_9GAMM</name>
<feature type="transmembrane region" description="Helical" evidence="1">
    <location>
        <begin position="57"/>
        <end position="77"/>
    </location>
</feature>
<feature type="transmembrane region" description="Helical" evidence="1">
    <location>
        <begin position="203"/>
        <end position="223"/>
    </location>
</feature>
<feature type="transmembrane region" description="Helical" evidence="1">
    <location>
        <begin position="31"/>
        <end position="50"/>
    </location>
</feature>
<feature type="transmembrane region" description="Helical" evidence="1">
    <location>
        <begin position="83"/>
        <end position="107"/>
    </location>
</feature>
<protein>
    <submittedName>
        <fullName evidence="2">Uncharacterized protein</fullName>
    </submittedName>
</protein>
<comment type="caution">
    <text evidence="2">The sequence shown here is derived from an EMBL/GenBank/DDBJ whole genome shotgun (WGS) entry which is preliminary data.</text>
</comment>